<name>D5A8R2_PICSI</name>
<dbReference type="EMBL" id="BT122559">
    <property type="protein sequence ID" value="ADE75931.1"/>
    <property type="molecule type" value="mRNA"/>
</dbReference>
<protein>
    <recommendedName>
        <fullName evidence="2">tRNA-intron lyase</fullName>
        <ecNumber evidence="2">4.6.1.16</ecNumber>
    </recommendedName>
</protein>
<sequence>MDGGGVRWKNRDAAAIADADPMSKIIYRLQSSLEQSETCGLFSGSAVLIQAGSELTKLLNRACFGRPIITAPPTSSCSLKGTKYKLDGEQQSADLQWFQLGMEEAFYLNYSLNCLTICRSTREGRQNLNAEEIWRHMKERQKMFLQHYKAYSHLRAKNWVVRSGLQYGADFVAYRHHPALVHSEYAVIISSESDVGQARLTTWSDWQSTLRLCGSVAKTLLVLSIMPRGNKTDETSPTCLDDYFVEEFEIRGWIAEKHREDPRSGKDKT</sequence>
<dbReference type="AlphaFoldDB" id="D5A8R2"/>
<feature type="domain" description="tRNA intron endonuclease catalytic" evidence="4">
    <location>
        <begin position="144"/>
        <end position="225"/>
    </location>
</feature>
<dbReference type="EC" id="4.6.1.16" evidence="2"/>
<proteinExistence type="evidence at transcript level"/>
<evidence type="ECO:0000256" key="2">
    <source>
        <dbReference type="ARBA" id="ARBA00012573"/>
    </source>
</evidence>
<reference evidence="6" key="1">
    <citation type="submission" date="2010-04" db="EMBL/GenBank/DDBJ databases">
        <authorList>
            <person name="Reid K.E."/>
            <person name="Liao N."/>
            <person name="Chan S."/>
            <person name="Docking R."/>
            <person name="Taylor G."/>
            <person name="Moore R."/>
            <person name="Mayo M."/>
            <person name="Munro S."/>
            <person name="King J."/>
            <person name="Yanchuk A."/>
            <person name="Holt R."/>
            <person name="Jones S."/>
            <person name="Marra M."/>
            <person name="Ritland C.E."/>
            <person name="Ritland K."/>
            <person name="Bohlmann J."/>
        </authorList>
    </citation>
    <scope>NUCLEOTIDE SEQUENCE</scope>
    <source>
        <tissue evidence="6">Buds collected with no treatment. Collection October 2007</tissue>
    </source>
</reference>
<comment type="catalytic activity">
    <reaction evidence="3">
        <text>pretRNA = a 3'-half-tRNA molecule with a 5'-OH end + a 5'-half-tRNA molecule with a 2',3'-cyclic phosphate end + an intron with a 2',3'-cyclic phosphate and a 5'-hydroxyl terminus.</text>
        <dbReference type="EC" id="4.6.1.16"/>
    </reaction>
</comment>
<dbReference type="GO" id="GO:0000213">
    <property type="term" value="F:tRNA-intron lyase activity"/>
    <property type="evidence" value="ECO:0007669"/>
    <property type="project" value="UniProtKB-EC"/>
</dbReference>
<organism evidence="6">
    <name type="scientific">Picea sitchensis</name>
    <name type="common">Sitka spruce</name>
    <name type="synonym">Pinus sitchensis</name>
    <dbReference type="NCBI Taxonomy" id="3332"/>
    <lineage>
        <taxon>Eukaryota</taxon>
        <taxon>Viridiplantae</taxon>
        <taxon>Streptophyta</taxon>
        <taxon>Embryophyta</taxon>
        <taxon>Tracheophyta</taxon>
        <taxon>Spermatophyta</taxon>
        <taxon>Pinopsida</taxon>
        <taxon>Pinidae</taxon>
        <taxon>Conifers I</taxon>
        <taxon>Pinales</taxon>
        <taxon>Pinaceae</taxon>
        <taxon>Picea</taxon>
    </lineage>
</organism>
<dbReference type="GO" id="GO:0000379">
    <property type="term" value="P:tRNA-type intron splice site recognition and cleavage"/>
    <property type="evidence" value="ECO:0007669"/>
    <property type="project" value="TreeGrafter"/>
</dbReference>
<dbReference type="Pfam" id="PF02778">
    <property type="entry name" value="tRNA_int_endo_N"/>
    <property type="match status" value="1"/>
</dbReference>
<comment type="similarity">
    <text evidence="1">Belongs to the tRNA-intron endonuclease family.</text>
</comment>
<dbReference type="Pfam" id="PF01974">
    <property type="entry name" value="tRNA_int_endo"/>
    <property type="match status" value="1"/>
</dbReference>
<evidence type="ECO:0000313" key="6">
    <source>
        <dbReference type="EMBL" id="ADE75931.1"/>
    </source>
</evidence>
<feature type="domain" description="tRNA intron endonuclease N-terminal" evidence="5">
    <location>
        <begin position="40"/>
        <end position="121"/>
    </location>
</feature>
<evidence type="ECO:0000256" key="3">
    <source>
        <dbReference type="ARBA" id="ARBA00034031"/>
    </source>
</evidence>
<dbReference type="SUPFAM" id="SSF53032">
    <property type="entry name" value="tRNA-intron endonuclease catalytic domain-like"/>
    <property type="match status" value="1"/>
</dbReference>
<evidence type="ECO:0000256" key="1">
    <source>
        <dbReference type="ARBA" id="ARBA00008078"/>
    </source>
</evidence>
<dbReference type="CDD" id="cd22363">
    <property type="entry name" value="tRNA-intron_lyase_C"/>
    <property type="match status" value="1"/>
</dbReference>
<dbReference type="InterPro" id="IPR036167">
    <property type="entry name" value="tRNA_intron_Endo_cat-like_sf"/>
</dbReference>
<dbReference type="GO" id="GO:0000214">
    <property type="term" value="C:tRNA-intron endonuclease complex"/>
    <property type="evidence" value="ECO:0007669"/>
    <property type="project" value="TreeGrafter"/>
</dbReference>
<dbReference type="Gene3D" id="3.40.1350.10">
    <property type="match status" value="1"/>
</dbReference>
<dbReference type="GO" id="GO:0005737">
    <property type="term" value="C:cytoplasm"/>
    <property type="evidence" value="ECO:0007669"/>
    <property type="project" value="TreeGrafter"/>
</dbReference>
<dbReference type="PANTHER" id="PTHR21227:SF0">
    <property type="entry name" value="TRNA-SPLICING ENDONUCLEASE SUBUNIT SEN2"/>
    <property type="match status" value="1"/>
</dbReference>
<dbReference type="GO" id="GO:0003676">
    <property type="term" value="F:nucleic acid binding"/>
    <property type="evidence" value="ECO:0007669"/>
    <property type="project" value="InterPro"/>
</dbReference>
<dbReference type="InterPro" id="IPR011856">
    <property type="entry name" value="tRNA_endonuc-like_dom_sf"/>
</dbReference>
<dbReference type="InterPro" id="IPR006676">
    <property type="entry name" value="tRNA_splic"/>
</dbReference>
<dbReference type="PANTHER" id="PTHR21227">
    <property type="entry name" value="TRNA-SPLICING ENDONUCLEASE SUBUNIT SEN2"/>
    <property type="match status" value="1"/>
</dbReference>
<dbReference type="OMA" id="NGCYGKG"/>
<accession>D5A8R2</accession>
<dbReference type="InterPro" id="IPR006678">
    <property type="entry name" value="tRNA_intron_Endonuc_N"/>
</dbReference>
<evidence type="ECO:0000259" key="4">
    <source>
        <dbReference type="Pfam" id="PF01974"/>
    </source>
</evidence>
<evidence type="ECO:0000259" key="5">
    <source>
        <dbReference type="Pfam" id="PF02778"/>
    </source>
</evidence>
<dbReference type="NCBIfam" id="TIGR00324">
    <property type="entry name" value="endA"/>
    <property type="match status" value="1"/>
</dbReference>
<dbReference type="InterPro" id="IPR006677">
    <property type="entry name" value="tRNA_intron_Endonuc_cat-like"/>
</dbReference>